<keyword evidence="3" id="KW-1185">Reference proteome</keyword>
<proteinExistence type="predicted"/>
<sequence>MTRTVADIIVNYICYFPSLFVFVGQTAACSQRYSMYSITIGLLGPTGRAYATKRCDEYKSTKKNKLWHSYFFRFLSVTYRLIAVFCHQLGPSGIE</sequence>
<comment type="caution">
    <text evidence="2">The sequence shown here is derived from an EMBL/GenBank/DDBJ whole genome shotgun (WGS) entry which is preliminary data.</text>
</comment>
<feature type="transmembrane region" description="Helical" evidence="1">
    <location>
        <begin position="9"/>
        <end position="27"/>
    </location>
</feature>
<reference evidence="2 3" key="1">
    <citation type="journal article" date="2017" name="Gigascience">
        <title>Draft genome of the honey bee ectoparasitic mite, Tropilaelaps mercedesae, is shaped by the parasitic life history.</title>
        <authorList>
            <person name="Dong X."/>
            <person name="Armstrong S.D."/>
            <person name="Xia D."/>
            <person name="Makepeace B.L."/>
            <person name="Darby A.C."/>
            <person name="Kadowaki T."/>
        </authorList>
    </citation>
    <scope>NUCLEOTIDE SEQUENCE [LARGE SCALE GENOMIC DNA]</scope>
    <source>
        <strain evidence="2">Wuxi-XJTLU</strain>
    </source>
</reference>
<organism evidence="2 3">
    <name type="scientific">Tropilaelaps mercedesae</name>
    <dbReference type="NCBI Taxonomy" id="418985"/>
    <lineage>
        <taxon>Eukaryota</taxon>
        <taxon>Metazoa</taxon>
        <taxon>Ecdysozoa</taxon>
        <taxon>Arthropoda</taxon>
        <taxon>Chelicerata</taxon>
        <taxon>Arachnida</taxon>
        <taxon>Acari</taxon>
        <taxon>Parasitiformes</taxon>
        <taxon>Mesostigmata</taxon>
        <taxon>Gamasina</taxon>
        <taxon>Dermanyssoidea</taxon>
        <taxon>Laelapidae</taxon>
        <taxon>Tropilaelaps</taxon>
    </lineage>
</organism>
<dbReference type="EMBL" id="MNPL01030235">
    <property type="protein sequence ID" value="OQR67028.1"/>
    <property type="molecule type" value="Genomic_DNA"/>
</dbReference>
<accession>A0A1V9X0T0</accession>
<keyword evidence="1" id="KW-0812">Transmembrane</keyword>
<evidence type="ECO:0000313" key="2">
    <source>
        <dbReference type="EMBL" id="OQR67028.1"/>
    </source>
</evidence>
<protein>
    <submittedName>
        <fullName evidence="2">Uncharacterized protein</fullName>
    </submittedName>
</protein>
<dbReference type="Proteomes" id="UP000192247">
    <property type="component" value="Unassembled WGS sequence"/>
</dbReference>
<gene>
    <name evidence="2" type="ORF">BIW11_13771</name>
</gene>
<keyword evidence="1" id="KW-1133">Transmembrane helix</keyword>
<dbReference type="InParanoid" id="A0A1V9X0T0"/>
<keyword evidence="1" id="KW-0472">Membrane</keyword>
<evidence type="ECO:0000313" key="3">
    <source>
        <dbReference type="Proteomes" id="UP000192247"/>
    </source>
</evidence>
<evidence type="ECO:0000256" key="1">
    <source>
        <dbReference type="SAM" id="Phobius"/>
    </source>
</evidence>
<feature type="non-terminal residue" evidence="2">
    <location>
        <position position="95"/>
    </location>
</feature>
<name>A0A1V9X0T0_9ACAR</name>
<dbReference type="AlphaFoldDB" id="A0A1V9X0T0"/>